<dbReference type="GO" id="GO:0050440">
    <property type="term" value="F:2-methylcitrate synthase activity"/>
    <property type="evidence" value="ECO:0007669"/>
    <property type="project" value="UniProtKB-EC"/>
</dbReference>
<dbReference type="AlphaFoldDB" id="A0A6J4IMK9"/>
<dbReference type="EC" id="2.3.3.5" evidence="2"/>
<dbReference type="EMBL" id="CADCTL010000163">
    <property type="protein sequence ID" value="CAA9254833.1"/>
    <property type="molecule type" value="Genomic_DNA"/>
</dbReference>
<gene>
    <name evidence="2" type="ORF">AVDCRST_MAG04-2294</name>
</gene>
<feature type="non-terminal residue" evidence="2">
    <location>
        <position position="170"/>
    </location>
</feature>
<feature type="non-terminal residue" evidence="2">
    <location>
        <position position="1"/>
    </location>
</feature>
<feature type="compositionally biased region" description="Basic and acidic residues" evidence="1">
    <location>
        <begin position="56"/>
        <end position="111"/>
    </location>
</feature>
<keyword evidence="2" id="KW-0012">Acyltransferase</keyword>
<sequence>RRHHRRHRRPQGPAARRRQRGGDAHAQGGGRPGEGGRVAAKPLRPQGAGDGLRPPRVQERRQPRAHHDQIRREDGGGGRRPPVDGDQPHPRRRDGEAEEHPPQPRFPDRPRVLPHGLGDPAVHADLRGVAHHRLGGARLRAGGGQPAHPPALRLHRIGAAPRAAPVLASL</sequence>
<accession>A0A6J4IMK9</accession>
<proteinExistence type="predicted"/>
<reference evidence="2" key="1">
    <citation type="submission" date="2020-02" db="EMBL/GenBank/DDBJ databases">
        <authorList>
            <person name="Meier V. D."/>
        </authorList>
    </citation>
    <scope>NUCLEOTIDE SEQUENCE</scope>
    <source>
        <strain evidence="2">AVDCRST_MAG04</strain>
    </source>
</reference>
<keyword evidence="2" id="KW-0808">Transferase</keyword>
<evidence type="ECO:0000313" key="2">
    <source>
        <dbReference type="EMBL" id="CAA9254833.1"/>
    </source>
</evidence>
<name>A0A6J4IMK9_9PROT</name>
<feature type="compositionally biased region" description="Basic residues" evidence="1">
    <location>
        <begin position="1"/>
        <end position="19"/>
    </location>
</feature>
<organism evidence="2">
    <name type="scientific">uncultured Acetobacteraceae bacterium</name>
    <dbReference type="NCBI Taxonomy" id="169975"/>
    <lineage>
        <taxon>Bacteria</taxon>
        <taxon>Pseudomonadati</taxon>
        <taxon>Pseudomonadota</taxon>
        <taxon>Alphaproteobacteria</taxon>
        <taxon>Acetobacterales</taxon>
        <taxon>Acetobacteraceae</taxon>
        <taxon>environmental samples</taxon>
    </lineage>
</organism>
<feature type="compositionally biased region" description="Gly residues" evidence="1">
    <location>
        <begin position="27"/>
        <end position="36"/>
    </location>
</feature>
<feature type="region of interest" description="Disordered" evidence="1">
    <location>
        <begin position="1"/>
        <end position="114"/>
    </location>
</feature>
<protein>
    <submittedName>
        <fullName evidence="2">2-methylcitrate synthase</fullName>
        <ecNumber evidence="2">2.3.3.5</ecNumber>
    </submittedName>
</protein>
<evidence type="ECO:0000256" key="1">
    <source>
        <dbReference type="SAM" id="MobiDB-lite"/>
    </source>
</evidence>